<dbReference type="SMART" id="SM01115">
    <property type="entry name" value="cwf21"/>
    <property type="match status" value="1"/>
</dbReference>
<feature type="transmembrane region" description="Helical" evidence="8">
    <location>
        <begin position="256"/>
        <end position="273"/>
    </location>
</feature>
<evidence type="ECO:0000256" key="8">
    <source>
        <dbReference type="SAM" id="Phobius"/>
    </source>
</evidence>
<evidence type="ECO:0000256" key="2">
    <source>
        <dbReference type="ARBA" id="ARBA00022448"/>
    </source>
</evidence>
<proteinExistence type="inferred from homology"/>
<dbReference type="Pfam" id="PF08312">
    <property type="entry name" value="cwf21"/>
    <property type="match status" value="1"/>
</dbReference>
<evidence type="ECO:0000256" key="1">
    <source>
        <dbReference type="ARBA" id="ARBA00007577"/>
    </source>
</evidence>
<dbReference type="EMBL" id="JACMSC010000020">
    <property type="protein sequence ID" value="KAG6472906.1"/>
    <property type="molecule type" value="Genomic_DNA"/>
</dbReference>
<organism evidence="10 11">
    <name type="scientific">Zingiber officinale</name>
    <name type="common">Ginger</name>
    <name type="synonym">Amomum zingiber</name>
    <dbReference type="NCBI Taxonomy" id="94328"/>
    <lineage>
        <taxon>Eukaryota</taxon>
        <taxon>Viridiplantae</taxon>
        <taxon>Streptophyta</taxon>
        <taxon>Embryophyta</taxon>
        <taxon>Tracheophyta</taxon>
        <taxon>Spermatophyta</taxon>
        <taxon>Magnoliopsida</taxon>
        <taxon>Liliopsida</taxon>
        <taxon>Zingiberales</taxon>
        <taxon>Zingiberaceae</taxon>
        <taxon>Zingiber</taxon>
    </lineage>
</organism>
<evidence type="ECO:0000256" key="5">
    <source>
        <dbReference type="ARBA" id="ARBA00022989"/>
    </source>
</evidence>
<comment type="caution">
    <text evidence="10">The sequence shown here is derived from an EMBL/GenBank/DDBJ whole genome shotgun (WGS) entry which is preliminary data.</text>
</comment>
<dbReference type="Proteomes" id="UP000734854">
    <property type="component" value="Unassembled WGS sequence"/>
</dbReference>
<name>A0A8J5BIS9_ZINOF</name>
<comment type="similarity">
    <text evidence="1">Belongs to the ABC transporter superfamily. ABCB family. Multidrug resistance exporter (TC 3.A.1.201) subfamily.</text>
</comment>
<dbReference type="PANTHER" id="PTHR45136">
    <property type="entry name" value="ABC TRANSPORTER DOMAIN-CONTAINING PROTEIN"/>
    <property type="match status" value="1"/>
</dbReference>
<dbReference type="GO" id="GO:0005634">
    <property type="term" value="C:nucleus"/>
    <property type="evidence" value="ECO:0007669"/>
    <property type="project" value="UniProtKB-ARBA"/>
</dbReference>
<keyword evidence="4" id="KW-0677">Repeat</keyword>
<feature type="transmembrane region" description="Helical" evidence="8">
    <location>
        <begin position="279"/>
        <end position="298"/>
    </location>
</feature>
<dbReference type="GO" id="GO:0005524">
    <property type="term" value="F:ATP binding"/>
    <property type="evidence" value="ECO:0007669"/>
    <property type="project" value="InterPro"/>
</dbReference>
<dbReference type="InterPro" id="IPR047491">
    <property type="entry name" value="RRC1-like_cwf21"/>
</dbReference>
<sequence>MSSPSSTTFSSLQSIFSHRDMVDTLLMTLGFVDAVGDGLLTLTFFMFIHIIFNAIGEGSIEAVNESVLNLVYLTGGSFLASFMEGYYWMRTGSGRRHGCDRDIIQRFSDRMSNSSTVMPALALKSSLASPATTLLYKIVLARRQLKFAVVEYRESLEERGLRSAEEIDRKVAVYRRQLEFEFGLSETTEDQGSKKSSSEDLTMLSKYKPISLIELKYTLDVEYFDLNTDTIIEVITSFTRDNLVIQDCLREKVSNFIINGTTFIGCYNVWFFMMNRMALVASPTVVLLVIPGIMYDCIHMELTQKMRRM</sequence>
<dbReference type="Gene3D" id="6.10.140.420">
    <property type="match status" value="1"/>
</dbReference>
<keyword evidence="6 8" id="KW-0472">Membrane</keyword>
<dbReference type="AlphaFoldDB" id="A0A8J5BIS9"/>
<feature type="transmembrane region" description="Helical" evidence="8">
    <location>
        <begin position="67"/>
        <end position="88"/>
    </location>
</feature>
<keyword evidence="2" id="KW-0813">Transport</keyword>
<gene>
    <name evidence="10" type="ORF">ZIOFF_070384</name>
</gene>
<dbReference type="Gene3D" id="1.20.1560.10">
    <property type="entry name" value="ABC transporter type 1, transmembrane domain"/>
    <property type="match status" value="2"/>
</dbReference>
<accession>A0A8J5BIS9</accession>
<evidence type="ECO:0000256" key="6">
    <source>
        <dbReference type="ARBA" id="ARBA00023136"/>
    </source>
</evidence>
<dbReference type="InterPro" id="IPR013170">
    <property type="entry name" value="mRNA_splic_Cwf21_dom"/>
</dbReference>
<keyword evidence="11" id="KW-1185">Reference proteome</keyword>
<reference evidence="10 11" key="1">
    <citation type="submission" date="2020-08" db="EMBL/GenBank/DDBJ databases">
        <title>Plant Genome Project.</title>
        <authorList>
            <person name="Zhang R.-G."/>
        </authorList>
    </citation>
    <scope>NUCLEOTIDE SEQUENCE [LARGE SCALE GENOMIC DNA]</scope>
    <source>
        <tissue evidence="10">Rhizome</tissue>
    </source>
</reference>
<dbReference type="SUPFAM" id="SSF90123">
    <property type="entry name" value="ABC transporter transmembrane region"/>
    <property type="match status" value="1"/>
</dbReference>
<evidence type="ECO:0000256" key="3">
    <source>
        <dbReference type="ARBA" id="ARBA00022692"/>
    </source>
</evidence>
<feature type="transmembrane region" description="Helical" evidence="8">
    <location>
        <begin position="25"/>
        <end position="55"/>
    </location>
</feature>
<evidence type="ECO:0000313" key="10">
    <source>
        <dbReference type="EMBL" id="KAG6472906.1"/>
    </source>
</evidence>
<dbReference type="InterPro" id="IPR036640">
    <property type="entry name" value="ABC1_TM_sf"/>
</dbReference>
<keyword evidence="7" id="KW-0325">Glycoprotein</keyword>
<dbReference type="GO" id="GO:0016020">
    <property type="term" value="C:membrane"/>
    <property type="evidence" value="ECO:0007669"/>
    <property type="project" value="InterPro"/>
</dbReference>
<keyword evidence="5 8" id="KW-1133">Transmembrane helix</keyword>
<keyword evidence="3 8" id="KW-0812">Transmembrane</keyword>
<feature type="domain" description="CWF21" evidence="9">
    <location>
        <begin position="137"/>
        <end position="183"/>
    </location>
</feature>
<dbReference type="PANTHER" id="PTHR45136:SF2">
    <property type="entry name" value="ABC TRANSPORTER DOMAIN-CONTAINING PROTEIN"/>
    <property type="match status" value="1"/>
</dbReference>
<evidence type="ECO:0000313" key="11">
    <source>
        <dbReference type="Proteomes" id="UP000734854"/>
    </source>
</evidence>
<evidence type="ECO:0000256" key="4">
    <source>
        <dbReference type="ARBA" id="ARBA00022737"/>
    </source>
</evidence>
<evidence type="ECO:0000259" key="9">
    <source>
        <dbReference type="SMART" id="SM01115"/>
    </source>
</evidence>
<evidence type="ECO:0000256" key="7">
    <source>
        <dbReference type="ARBA" id="ARBA00023180"/>
    </source>
</evidence>
<protein>
    <recommendedName>
        <fullName evidence="9">CWF21 domain-containing protein</fullName>
    </recommendedName>
</protein>
<dbReference type="CDD" id="cd21371">
    <property type="entry name" value="cwf21_RRC1-like"/>
    <property type="match status" value="1"/>
</dbReference>